<proteinExistence type="predicted"/>
<reference evidence="2" key="1">
    <citation type="journal article" date="2014" name="Int. J. Syst. Evol. Microbiol.">
        <title>Complete genome sequence of Corynebacterium casei LMG S-19264T (=DSM 44701T), isolated from a smear-ripened cheese.</title>
        <authorList>
            <consortium name="US DOE Joint Genome Institute (JGI-PGF)"/>
            <person name="Walter F."/>
            <person name="Albersmeier A."/>
            <person name="Kalinowski J."/>
            <person name="Ruckert C."/>
        </authorList>
    </citation>
    <scope>NUCLEOTIDE SEQUENCE</scope>
    <source>
        <strain evidence="2">CCM 8711</strain>
    </source>
</reference>
<protein>
    <submittedName>
        <fullName evidence="2">N-acetyltransferase</fullName>
    </submittedName>
</protein>
<dbReference type="Gene3D" id="3.40.630.30">
    <property type="match status" value="1"/>
</dbReference>
<dbReference type="EMBL" id="BMDO01000004">
    <property type="protein sequence ID" value="GGI50711.1"/>
    <property type="molecule type" value="Genomic_DNA"/>
</dbReference>
<comment type="caution">
    <text evidence="2">The sequence shown here is derived from an EMBL/GenBank/DDBJ whole genome shotgun (WGS) entry which is preliminary data.</text>
</comment>
<gene>
    <name evidence="2" type="ORF">GCM10011425_19230</name>
</gene>
<dbReference type="InterPro" id="IPR053144">
    <property type="entry name" value="Acetyltransferase_Butenolide"/>
</dbReference>
<evidence type="ECO:0000259" key="1">
    <source>
        <dbReference type="PROSITE" id="PS51186"/>
    </source>
</evidence>
<evidence type="ECO:0000313" key="2">
    <source>
        <dbReference type="EMBL" id="GGI50711.1"/>
    </source>
</evidence>
<dbReference type="InterPro" id="IPR016181">
    <property type="entry name" value="Acyl_CoA_acyltransferase"/>
</dbReference>
<dbReference type="Proteomes" id="UP000662074">
    <property type="component" value="Unassembled WGS sequence"/>
</dbReference>
<dbReference type="InterPro" id="IPR000182">
    <property type="entry name" value="GNAT_dom"/>
</dbReference>
<dbReference type="PROSITE" id="PS51186">
    <property type="entry name" value="GNAT"/>
    <property type="match status" value="1"/>
</dbReference>
<feature type="domain" description="N-acetyltransferase" evidence="1">
    <location>
        <begin position="12"/>
        <end position="144"/>
    </location>
</feature>
<dbReference type="AlphaFoldDB" id="A0A917JAW9"/>
<organism evidence="2 3">
    <name type="scientific">Mucilaginibacter galii</name>
    <dbReference type="NCBI Taxonomy" id="2005073"/>
    <lineage>
        <taxon>Bacteria</taxon>
        <taxon>Pseudomonadati</taxon>
        <taxon>Bacteroidota</taxon>
        <taxon>Sphingobacteriia</taxon>
        <taxon>Sphingobacteriales</taxon>
        <taxon>Sphingobacteriaceae</taxon>
        <taxon>Mucilaginibacter</taxon>
    </lineage>
</organism>
<sequence>MSLTDQLLKAGYTISTDKSLLDIEAIHHYLAYESYWAAGLSKEKLQRSIENSICFGIYHENNTCGFARVITDKATFAYICDVFILEPYRGKGLSKWLMQNIKEHPELNGLRRWSLATADAHNLYKQFGFVPISKPDLWMEIFTPYVKSELP</sequence>
<dbReference type="GO" id="GO:0016747">
    <property type="term" value="F:acyltransferase activity, transferring groups other than amino-acyl groups"/>
    <property type="evidence" value="ECO:0007669"/>
    <property type="project" value="InterPro"/>
</dbReference>
<evidence type="ECO:0000313" key="3">
    <source>
        <dbReference type="Proteomes" id="UP000662074"/>
    </source>
</evidence>
<dbReference type="PANTHER" id="PTHR43233:SF1">
    <property type="entry name" value="FAMILY N-ACETYLTRANSFERASE, PUTATIVE (AFU_ORTHOLOGUE AFUA_6G03350)-RELATED"/>
    <property type="match status" value="1"/>
</dbReference>
<dbReference type="CDD" id="cd04301">
    <property type="entry name" value="NAT_SF"/>
    <property type="match status" value="1"/>
</dbReference>
<accession>A0A917JAW9</accession>
<reference evidence="2" key="2">
    <citation type="submission" date="2020-09" db="EMBL/GenBank/DDBJ databases">
        <authorList>
            <person name="Sun Q."/>
            <person name="Sedlacek I."/>
        </authorList>
    </citation>
    <scope>NUCLEOTIDE SEQUENCE</scope>
    <source>
        <strain evidence="2">CCM 8711</strain>
    </source>
</reference>
<dbReference type="Pfam" id="PF00583">
    <property type="entry name" value="Acetyltransf_1"/>
    <property type="match status" value="1"/>
</dbReference>
<keyword evidence="3" id="KW-1185">Reference proteome</keyword>
<dbReference type="RefSeq" id="WP_188416104.1">
    <property type="nucleotide sequence ID" value="NZ_BMDO01000004.1"/>
</dbReference>
<name>A0A917JAW9_9SPHI</name>
<dbReference type="SUPFAM" id="SSF55729">
    <property type="entry name" value="Acyl-CoA N-acyltransferases (Nat)"/>
    <property type="match status" value="1"/>
</dbReference>
<dbReference type="PANTHER" id="PTHR43233">
    <property type="entry name" value="FAMILY N-ACETYLTRANSFERASE, PUTATIVE (AFU_ORTHOLOGUE AFUA_6G03350)-RELATED"/>
    <property type="match status" value="1"/>
</dbReference>